<dbReference type="InterPro" id="IPR035897">
    <property type="entry name" value="Toll_tir_struct_dom_sf"/>
</dbReference>
<organism evidence="2 3">
    <name type="scientific">Kribbella alba</name>
    <dbReference type="NCBI Taxonomy" id="190197"/>
    <lineage>
        <taxon>Bacteria</taxon>
        <taxon>Bacillati</taxon>
        <taxon>Actinomycetota</taxon>
        <taxon>Actinomycetes</taxon>
        <taxon>Propionibacteriales</taxon>
        <taxon>Kribbellaceae</taxon>
        <taxon>Kribbella</taxon>
    </lineage>
</organism>
<feature type="domain" description="TIR" evidence="1">
    <location>
        <begin position="1"/>
        <end position="134"/>
    </location>
</feature>
<keyword evidence="3" id="KW-1185">Reference proteome</keyword>
<dbReference type="Pfam" id="PF13676">
    <property type="entry name" value="TIR_2"/>
    <property type="match status" value="1"/>
</dbReference>
<name>A0ABN2F1L2_9ACTN</name>
<gene>
    <name evidence="2" type="ORF">GCM10009744_12580</name>
</gene>
<dbReference type="SMART" id="SM00255">
    <property type="entry name" value="TIR"/>
    <property type="match status" value="1"/>
</dbReference>
<keyword evidence="2" id="KW-0675">Receptor</keyword>
<protein>
    <submittedName>
        <fullName evidence="2">Toll/interleukin-1 receptor domain-containing protein</fullName>
    </submittedName>
</protein>
<dbReference type="PROSITE" id="PS50104">
    <property type="entry name" value="TIR"/>
    <property type="match status" value="1"/>
</dbReference>
<evidence type="ECO:0000259" key="1">
    <source>
        <dbReference type="PROSITE" id="PS50104"/>
    </source>
</evidence>
<dbReference type="Proteomes" id="UP001501319">
    <property type="component" value="Unassembled WGS sequence"/>
</dbReference>
<accession>A0ABN2F1L2</accession>
<evidence type="ECO:0000313" key="2">
    <source>
        <dbReference type="EMBL" id="GAA1626200.1"/>
    </source>
</evidence>
<sequence length="473" mass="53164">MLYDAFICHASEDKEEFVRPLAERLRAEHVEVWYDEFSLTVGDSLRRSIDRGLSQSRFGVVVLSQAFFRKRWTQRELDGLVAREMSGDDRVILPIWRGVGPSDILEYSPPLADTLAISADRGLDEVVHQLVAKIKPQGSTLINARDHLLDLGFVPPVISDDWWLDIAAASESNDMEGGFQESMGWGRWGFPLPPPSKDPAERGFRMAWAALQMTWQREAESRPITQATPPEVVLEFIDSQVGLADACSRFPRYLISYAPQLVIPGFGGRFEEAIEALYRRSRAVAEESIARGSISGTALTVDGRPPRCDDEYVLRDPEYGGYRPAHVACGYVQGNYVANGPPVKFYSHIDYLAWLLSDGSQWLPAETRDLLTRGMAEWDVWIWDTRDRAAEEQYGFEEIDCSGALGEALSEATVQRDFKQDANVRADLAHRLDLSSQLLSLPENGEELAARVLSPEFLRLYFAAKSARGDRLE</sequence>
<proteinExistence type="predicted"/>
<reference evidence="2 3" key="1">
    <citation type="journal article" date="2019" name="Int. J. Syst. Evol. Microbiol.">
        <title>The Global Catalogue of Microorganisms (GCM) 10K type strain sequencing project: providing services to taxonomists for standard genome sequencing and annotation.</title>
        <authorList>
            <consortium name="The Broad Institute Genomics Platform"/>
            <consortium name="The Broad Institute Genome Sequencing Center for Infectious Disease"/>
            <person name="Wu L."/>
            <person name="Ma J."/>
        </authorList>
    </citation>
    <scope>NUCLEOTIDE SEQUENCE [LARGE SCALE GENOMIC DNA]</scope>
    <source>
        <strain evidence="2 3">JCM 14306</strain>
    </source>
</reference>
<dbReference type="SUPFAM" id="SSF52200">
    <property type="entry name" value="Toll/Interleukin receptor TIR domain"/>
    <property type="match status" value="1"/>
</dbReference>
<comment type="caution">
    <text evidence="2">The sequence shown here is derived from an EMBL/GenBank/DDBJ whole genome shotgun (WGS) entry which is preliminary data.</text>
</comment>
<dbReference type="RefSeq" id="WP_344109769.1">
    <property type="nucleotide sequence ID" value="NZ_BAAANE010000003.1"/>
</dbReference>
<dbReference type="EMBL" id="BAAANE010000003">
    <property type="protein sequence ID" value="GAA1626200.1"/>
    <property type="molecule type" value="Genomic_DNA"/>
</dbReference>
<dbReference type="InterPro" id="IPR000157">
    <property type="entry name" value="TIR_dom"/>
</dbReference>
<evidence type="ECO:0000313" key="3">
    <source>
        <dbReference type="Proteomes" id="UP001501319"/>
    </source>
</evidence>
<dbReference type="Gene3D" id="3.40.50.10140">
    <property type="entry name" value="Toll/interleukin-1 receptor homology (TIR) domain"/>
    <property type="match status" value="1"/>
</dbReference>